<evidence type="ECO:0000256" key="1">
    <source>
        <dbReference type="SAM" id="MobiDB-lite"/>
    </source>
</evidence>
<name>A0ABQ1M5U0_9BACT</name>
<dbReference type="RefSeq" id="WP_188462979.1">
    <property type="nucleotide sequence ID" value="NZ_BAABHU010000006.1"/>
</dbReference>
<accession>A0ABQ1M5U0</accession>
<organism evidence="2 3">
    <name type="scientific">Marivirga lumbricoides</name>
    <dbReference type="NCBI Taxonomy" id="1046115"/>
    <lineage>
        <taxon>Bacteria</taxon>
        <taxon>Pseudomonadati</taxon>
        <taxon>Bacteroidota</taxon>
        <taxon>Cytophagia</taxon>
        <taxon>Cytophagales</taxon>
        <taxon>Marivirgaceae</taxon>
        <taxon>Marivirga</taxon>
    </lineage>
</organism>
<evidence type="ECO:0000313" key="2">
    <source>
        <dbReference type="EMBL" id="GGC34906.1"/>
    </source>
</evidence>
<sequence length="989" mass="114894">MKLKEVFDFSLIDKSPYTEHAQALWENIGESTNHVEVFANCFRFLKEEQLIEYARLVREISFENILTRQSVTEIRVKPVLFDDALKNELINRIIRLLEKFNLKNTDNQIDIPVRDKELKYFTEQVKLKKTEIENEFCKTLGIELNEAPKLPEAQSNNENWLEELLMYIGGSGEISWVPTLGKAEEHSRKALLKILFEKAERLSVMRPGETLLDRIKVAGLIEYFENIVLKEKAETGLIIENYFLNNIDQLNLEKSRLLLATYLDFSSNIEDLGDSLRLVFRGWYRKILNSKGHHYLSLSLKMKTSIIREEVFNTIMIQLQEKTVELFDNILLLTKDEFPGPRLTLKFHYPVEVGLKDEYANNMISTGNRPVLTIKGNEFIFREFYPFLDNGKEYLIKSGTKKPNIRNGKVEISGKIYLESVDNSSIFWKKYEGENIFYKSNIFSKADEITTFIWSSNRGKWKPVSKRIDRKAIFNFISQENDWSFSFMGFFSFNRKWKFIYTINEKYESNSLTDRFKLGVFTIPAGGGFSGIGRADSVTDEDYLWSCGGNFSEYLTDRYDNDLLGQYLGRFIGLNPDNYIPPKDIVPSNDTALSFIKYHFITHKEKEYVQINLPGFIDSSTLGVQKSMIAEVKPIMDIFNFRYYRLIDKTTNTIVKACEKNAPLTPAYPASFQIEENFKWLHQKLFKHDKRSNKIFRSQRYKNERDLIKPNQDLRDSANSVMKRYLKGAFKNLIPADFTGSATDFTNNFFLEETQAREIWDSIKYNQVEENEEGLKLPSRQEWCHLQANAFNGPSEHENFVSGSKHCNTEQLAIESAQSYVIKKNDPHSQANRYELRSTAYLFEKNIETETRKRKATSLAPGDAARIAKKRKIEGNSTTADDVTMDEESDDSSDTSINTDSSQGDSKVPLLETPIPISAFIRYKIHKGSDKKTVKIFDYTFEGQSEFFDRNQFLIIQNTVRFVLLGQEAFDLWFTEKLRARETDGMDID</sequence>
<protein>
    <recommendedName>
        <fullName evidence="4">Lantibiotic dehydratase N-terminal domain-containing protein</fullName>
    </recommendedName>
</protein>
<proteinExistence type="predicted"/>
<comment type="caution">
    <text evidence="2">The sequence shown here is derived from an EMBL/GenBank/DDBJ whole genome shotgun (WGS) entry which is preliminary data.</text>
</comment>
<gene>
    <name evidence="2" type="ORF">GCM10011506_20330</name>
</gene>
<evidence type="ECO:0008006" key="4">
    <source>
        <dbReference type="Google" id="ProtNLM"/>
    </source>
</evidence>
<evidence type="ECO:0000313" key="3">
    <source>
        <dbReference type="Proteomes" id="UP000636010"/>
    </source>
</evidence>
<keyword evidence="3" id="KW-1185">Reference proteome</keyword>
<reference evidence="3" key="1">
    <citation type="journal article" date="2019" name="Int. J. Syst. Evol. Microbiol.">
        <title>The Global Catalogue of Microorganisms (GCM) 10K type strain sequencing project: providing services to taxonomists for standard genome sequencing and annotation.</title>
        <authorList>
            <consortium name="The Broad Institute Genomics Platform"/>
            <consortium name="The Broad Institute Genome Sequencing Center for Infectious Disease"/>
            <person name="Wu L."/>
            <person name="Ma J."/>
        </authorList>
    </citation>
    <scope>NUCLEOTIDE SEQUENCE [LARGE SCALE GENOMIC DNA]</scope>
    <source>
        <strain evidence="3">CGMCC 1.10832</strain>
    </source>
</reference>
<dbReference type="Proteomes" id="UP000636010">
    <property type="component" value="Unassembled WGS sequence"/>
</dbReference>
<feature type="region of interest" description="Disordered" evidence="1">
    <location>
        <begin position="870"/>
        <end position="909"/>
    </location>
</feature>
<feature type="compositionally biased region" description="Acidic residues" evidence="1">
    <location>
        <begin position="883"/>
        <end position="893"/>
    </location>
</feature>
<dbReference type="EMBL" id="BMEC01000006">
    <property type="protein sequence ID" value="GGC34906.1"/>
    <property type="molecule type" value="Genomic_DNA"/>
</dbReference>